<dbReference type="Gene3D" id="2.40.50.100">
    <property type="match status" value="1"/>
</dbReference>
<reference evidence="3 4" key="1">
    <citation type="journal article" date="2013" name="Front. Microbiol.">
        <title>The genome of the endophytic bacterium H. frisingense GSF30(T) identifies diverse strategies in the Herbaspirillum genus to interact with plants.</title>
        <authorList>
            <person name="Straub D."/>
            <person name="Rothballer M."/>
            <person name="Hartmann A."/>
            <person name="Ludewig U."/>
        </authorList>
    </citation>
    <scope>NUCLEOTIDE SEQUENCE [LARGE SCALE GENOMIC DNA]</scope>
    <source>
        <strain evidence="3 4">GSF30</strain>
    </source>
</reference>
<dbReference type="SUPFAM" id="SSF111369">
    <property type="entry name" value="HlyD-like secretion proteins"/>
    <property type="match status" value="2"/>
</dbReference>
<sequence>MAHPLSPDSNPPAVRKRMTGKAHLGLAVGGVAALALAFYGWHWWQHGRYQQDTDDAYVGGDITVISAKVPGYIATVAVGDNQVVHAGDLLARLDDRDYRAALARADGAVAARKAELANLEATRAVQAALIAQAKATVDASQAEIVRSQDDDRRFERLVDKAAVSVQAAQKAAADYRQAAANGQKAQAGLAVATRQLAVIDTQQQQAVAGLAQAMAEREAASLNLGYTELRAPIDGVVGNRRARAGAYAATASQLMVIVPAHGLWVDANFKESQLAGIQPGDPATIEADAVPGRVFHGRVASVAPATGAQFSVLPPENATGNFTKIVQRVPVRIVLDQADAALDALRPGLSVVARVDHRSQGS</sequence>
<keyword evidence="1" id="KW-0472">Membrane</keyword>
<accession>A0AAI9ICX1</accession>
<feature type="domain" description="CusB-like beta-barrel" evidence="2">
    <location>
        <begin position="263"/>
        <end position="306"/>
    </location>
</feature>
<dbReference type="GO" id="GO:0055085">
    <property type="term" value="P:transmembrane transport"/>
    <property type="evidence" value="ECO:0007669"/>
    <property type="project" value="InterPro"/>
</dbReference>
<dbReference type="RefSeq" id="WP_006464270.1">
    <property type="nucleotide sequence ID" value="NZ_AEEC02000021.1"/>
</dbReference>
<dbReference type="Gene3D" id="2.40.30.170">
    <property type="match status" value="1"/>
</dbReference>
<evidence type="ECO:0000256" key="1">
    <source>
        <dbReference type="SAM" id="Phobius"/>
    </source>
</evidence>
<protein>
    <submittedName>
        <fullName evidence="3">Multidrug resistance protein (HlyD family), EmrA-like secretion</fullName>
    </submittedName>
</protein>
<dbReference type="Gene3D" id="1.10.287.470">
    <property type="entry name" value="Helix hairpin bin"/>
    <property type="match status" value="1"/>
</dbReference>
<comment type="caution">
    <text evidence="3">The sequence shown here is derived from an EMBL/GenBank/DDBJ whole genome shotgun (WGS) entry which is preliminary data.</text>
</comment>
<dbReference type="EMBL" id="AEEC02000021">
    <property type="protein sequence ID" value="EOA03857.1"/>
    <property type="molecule type" value="Genomic_DNA"/>
</dbReference>
<dbReference type="Proteomes" id="UP000006772">
    <property type="component" value="Unassembled WGS sequence"/>
</dbReference>
<keyword evidence="1" id="KW-1133">Transmembrane helix</keyword>
<evidence type="ECO:0000313" key="3">
    <source>
        <dbReference type="EMBL" id="EOA03857.1"/>
    </source>
</evidence>
<dbReference type="AlphaFoldDB" id="A0AAI9ICX1"/>
<dbReference type="InterPro" id="IPR058792">
    <property type="entry name" value="Beta-barrel_RND_2"/>
</dbReference>
<evidence type="ECO:0000259" key="2">
    <source>
        <dbReference type="Pfam" id="PF25954"/>
    </source>
</evidence>
<dbReference type="PANTHER" id="PTHR30386">
    <property type="entry name" value="MEMBRANE FUSION SUBUNIT OF EMRAB-TOLC MULTIDRUG EFFLUX PUMP"/>
    <property type="match status" value="1"/>
</dbReference>
<feature type="transmembrane region" description="Helical" evidence="1">
    <location>
        <begin position="24"/>
        <end position="44"/>
    </location>
</feature>
<name>A0AAI9ICX1_9BURK</name>
<organism evidence="3 4">
    <name type="scientific">Herbaspirillum frisingense GSF30</name>
    <dbReference type="NCBI Taxonomy" id="864073"/>
    <lineage>
        <taxon>Bacteria</taxon>
        <taxon>Pseudomonadati</taxon>
        <taxon>Pseudomonadota</taxon>
        <taxon>Betaproteobacteria</taxon>
        <taxon>Burkholderiales</taxon>
        <taxon>Oxalobacteraceae</taxon>
        <taxon>Herbaspirillum</taxon>
    </lineage>
</organism>
<proteinExistence type="predicted"/>
<dbReference type="PANTHER" id="PTHR30386:SF24">
    <property type="entry name" value="MULTIDRUG RESISTANCE EFFLUX PUMP"/>
    <property type="match status" value="1"/>
</dbReference>
<evidence type="ECO:0000313" key="4">
    <source>
        <dbReference type="Proteomes" id="UP000006772"/>
    </source>
</evidence>
<dbReference type="Pfam" id="PF25954">
    <property type="entry name" value="Beta-barrel_RND_2"/>
    <property type="match status" value="1"/>
</dbReference>
<gene>
    <name evidence="3" type="ORF">HFRIS_015186</name>
</gene>
<keyword evidence="1" id="KW-0812">Transmembrane</keyword>
<dbReference type="InterPro" id="IPR050739">
    <property type="entry name" value="MFP"/>
</dbReference>